<reference evidence="1 2" key="2">
    <citation type="journal article" date="2016" name="Genome Announc.">
        <title>Complete Genome Sequence of Algoriphagus sp. Strain M8-2, Isolated from a Brackish Lake.</title>
        <authorList>
            <person name="Muraguchi Y."/>
            <person name="Kushimoto K."/>
            <person name="Ohtsubo Y."/>
            <person name="Suzuki T."/>
            <person name="Dohra H."/>
            <person name="Kimbara K."/>
            <person name="Shintani M."/>
        </authorList>
    </citation>
    <scope>NUCLEOTIDE SEQUENCE [LARGE SCALE GENOMIC DNA]</scope>
    <source>
        <strain evidence="1 2">M8-2</strain>
    </source>
</reference>
<dbReference type="AlphaFoldDB" id="A0A142EMG4"/>
<name>A0A142EMG4_9BACT</name>
<dbReference type="PATRIC" id="fig|1727163.4.peg.1626"/>
<dbReference type="OrthoDB" id="6198066at2"/>
<reference evidence="2" key="1">
    <citation type="submission" date="2015-09" db="EMBL/GenBank/DDBJ databases">
        <title>Complete sequence of Algoriphagus sp. M8-2.</title>
        <authorList>
            <person name="Shintani M."/>
        </authorList>
    </citation>
    <scope>NUCLEOTIDE SEQUENCE [LARGE SCALE GENOMIC DNA]</scope>
    <source>
        <strain evidence="2">M8-2</strain>
    </source>
</reference>
<protein>
    <submittedName>
        <fullName evidence="1">Uncharacterized protein</fullName>
    </submittedName>
</protein>
<proteinExistence type="predicted"/>
<keyword evidence="2" id="KW-1185">Reference proteome</keyword>
<evidence type="ECO:0000313" key="2">
    <source>
        <dbReference type="Proteomes" id="UP000073816"/>
    </source>
</evidence>
<gene>
    <name evidence="1" type="ORF">AO498_07815</name>
</gene>
<dbReference type="Proteomes" id="UP000073816">
    <property type="component" value="Chromosome"/>
</dbReference>
<organism evidence="1 2">
    <name type="scientific">Algoriphagus sanaruensis</name>
    <dbReference type="NCBI Taxonomy" id="1727163"/>
    <lineage>
        <taxon>Bacteria</taxon>
        <taxon>Pseudomonadati</taxon>
        <taxon>Bacteroidota</taxon>
        <taxon>Cytophagia</taxon>
        <taxon>Cytophagales</taxon>
        <taxon>Cyclobacteriaceae</taxon>
        <taxon>Algoriphagus</taxon>
    </lineage>
</organism>
<dbReference type="RefSeq" id="WP_067545622.1">
    <property type="nucleotide sequence ID" value="NZ_CP012836.1"/>
</dbReference>
<dbReference type="STRING" id="1727163.AO498_07815"/>
<dbReference type="KEGG" id="alm:AO498_07815"/>
<accession>A0A142EMG4</accession>
<dbReference type="Pfam" id="PF19891">
    <property type="entry name" value="DUF6364"/>
    <property type="match status" value="1"/>
</dbReference>
<dbReference type="EMBL" id="CP012836">
    <property type="protein sequence ID" value="AMQ56319.1"/>
    <property type="molecule type" value="Genomic_DNA"/>
</dbReference>
<dbReference type="InterPro" id="IPR045944">
    <property type="entry name" value="DUF6364"/>
</dbReference>
<evidence type="ECO:0000313" key="1">
    <source>
        <dbReference type="EMBL" id="AMQ56319.1"/>
    </source>
</evidence>
<sequence>MDTKITLSFNKDIIDRAKDFADQNNISLSRLTEFLYAQMTSKTYKSLEELPISDWVNMVSDGEVEYKRMPSSRKAMKDEFFEGKK</sequence>